<feature type="compositionally biased region" description="Gly residues" evidence="1">
    <location>
        <begin position="142"/>
        <end position="152"/>
    </location>
</feature>
<sequence length="268" mass="30856">MHRRTRILLRLRGHICLRCPPPRAPPWPHPAHRLPSGRGEGDAGRCLPPAAQVKELKSGSGGEGRGGGVEEVEKKIRGRSLLLRCMHWRQSAPERFVVRERPIAMPGLQYIPALAAAGRMDRRMETERRRGGERRGEPLGSGPNGVGAGWRSGGRWRERRWWRRAEGAMTQWRAPPQPVARHRLPPRAPPLPVACRLPSNRIRRRRGRGRRRCRLCRARERDRDEREIETIRPMQLAWSVRPVWIGDGFFKKAGTYYLLLVEKERITP</sequence>
<proteinExistence type="predicted"/>
<evidence type="ECO:0000313" key="2">
    <source>
        <dbReference type="EMBL" id="ABK34483.1"/>
    </source>
</evidence>
<protein>
    <submittedName>
        <fullName evidence="2">Alpha-amylase /trypsin inhibitor</fullName>
    </submittedName>
</protein>
<organism evidence="2">
    <name type="scientific">Oryza sativa subsp. indica</name>
    <name type="common">Rice</name>
    <dbReference type="NCBI Taxonomy" id="39946"/>
    <lineage>
        <taxon>Eukaryota</taxon>
        <taxon>Viridiplantae</taxon>
        <taxon>Streptophyta</taxon>
        <taxon>Embryophyta</taxon>
        <taxon>Tracheophyta</taxon>
        <taxon>Spermatophyta</taxon>
        <taxon>Magnoliopsida</taxon>
        <taxon>Liliopsida</taxon>
        <taxon>Poales</taxon>
        <taxon>Poaceae</taxon>
        <taxon>BOP clade</taxon>
        <taxon>Oryzoideae</taxon>
        <taxon>Oryzeae</taxon>
        <taxon>Oryzinae</taxon>
        <taxon>Oryza</taxon>
        <taxon>Oryza sativa</taxon>
    </lineage>
</organism>
<accession>A0MLV4</accession>
<feature type="region of interest" description="Disordered" evidence="1">
    <location>
        <begin position="121"/>
        <end position="152"/>
    </location>
</feature>
<name>A0MLV4_ORYSI</name>
<dbReference type="EMBL" id="DQ989628">
    <property type="protein sequence ID" value="ABK34483.1"/>
    <property type="molecule type" value="Genomic_DNA"/>
</dbReference>
<dbReference type="AlphaFoldDB" id="A0MLV4"/>
<reference evidence="2" key="1">
    <citation type="submission" date="2006-09" db="EMBL/GenBank/DDBJ databases">
        <title>Rapid Recent Genome Evolution in the Candidate pms1 Region Revealed by Comparative Sequence Analysis.</title>
        <authorList>
            <person name="Yu J."/>
            <person name="Fan Y."/>
            <person name="Li X."/>
            <person name="Zhang Q."/>
        </authorList>
    </citation>
    <scope>NUCLEOTIDE SEQUENCE</scope>
</reference>
<feature type="compositionally biased region" description="Basic and acidic residues" evidence="1">
    <location>
        <begin position="121"/>
        <end position="137"/>
    </location>
</feature>
<evidence type="ECO:0000256" key="1">
    <source>
        <dbReference type="SAM" id="MobiDB-lite"/>
    </source>
</evidence>